<evidence type="ECO:0000256" key="1">
    <source>
        <dbReference type="SAM" id="SignalP"/>
    </source>
</evidence>
<dbReference type="PANTHER" id="PTHR40469:SF2">
    <property type="entry name" value="GALACTOSE-BINDING DOMAIN-LIKE SUPERFAMILY PROTEIN"/>
    <property type="match status" value="1"/>
</dbReference>
<dbReference type="InterPro" id="IPR029010">
    <property type="entry name" value="ThuA-like"/>
</dbReference>
<dbReference type="PROSITE" id="PS50231">
    <property type="entry name" value="RICIN_B_LECTIN"/>
    <property type="match status" value="1"/>
</dbReference>
<dbReference type="Proteomes" id="UP000617734">
    <property type="component" value="Unassembled WGS sequence"/>
</dbReference>
<feature type="domain" description="Ricin B lectin" evidence="2">
    <location>
        <begin position="294"/>
        <end position="420"/>
    </location>
</feature>
<name>A0A919KJK6_9ACTN</name>
<comment type="caution">
    <text evidence="3">The sequence shown here is derived from an EMBL/GenBank/DDBJ whole genome shotgun (WGS) entry which is preliminary data.</text>
</comment>
<dbReference type="SUPFAM" id="SSF52317">
    <property type="entry name" value="Class I glutamine amidotransferase-like"/>
    <property type="match status" value="1"/>
</dbReference>
<dbReference type="SMART" id="SM00458">
    <property type="entry name" value="RICIN"/>
    <property type="match status" value="1"/>
</dbReference>
<protein>
    <recommendedName>
        <fullName evidence="2">Ricin B lectin domain-containing protein</fullName>
    </recommendedName>
</protein>
<dbReference type="Pfam" id="PF00652">
    <property type="entry name" value="Ricin_B_lectin"/>
    <property type="match status" value="1"/>
</dbReference>
<keyword evidence="4" id="KW-1185">Reference proteome</keyword>
<keyword evidence="1" id="KW-0732">Signal</keyword>
<dbReference type="CDD" id="cd23451">
    <property type="entry name" value="beta-trefoil_Ricin_laminarinase"/>
    <property type="match status" value="1"/>
</dbReference>
<dbReference type="PANTHER" id="PTHR40469">
    <property type="entry name" value="SECRETED GLYCOSYL HYDROLASE"/>
    <property type="match status" value="1"/>
</dbReference>
<proteinExistence type="predicted"/>
<dbReference type="AlphaFoldDB" id="A0A919KJK6"/>
<reference evidence="3" key="1">
    <citation type="journal article" date="2014" name="Int. J. Syst. Evol. Microbiol.">
        <title>Complete genome sequence of Corynebacterium casei LMG S-19264T (=DSM 44701T), isolated from a smear-ripened cheese.</title>
        <authorList>
            <consortium name="US DOE Joint Genome Institute (JGI-PGF)"/>
            <person name="Walter F."/>
            <person name="Albersmeier A."/>
            <person name="Kalinowski J."/>
            <person name="Ruckert C."/>
        </authorList>
    </citation>
    <scope>NUCLEOTIDE SEQUENCE</scope>
    <source>
        <strain evidence="3">JCM 4646</strain>
    </source>
</reference>
<dbReference type="InterPro" id="IPR000772">
    <property type="entry name" value="Ricin_B_lectin"/>
</dbReference>
<dbReference type="InterPro" id="IPR029062">
    <property type="entry name" value="Class_I_gatase-like"/>
</dbReference>
<gene>
    <name evidence="3" type="ORF">GCM10018781_02240</name>
</gene>
<dbReference type="SUPFAM" id="SSF50370">
    <property type="entry name" value="Ricin B-like lectins"/>
    <property type="match status" value="1"/>
</dbReference>
<dbReference type="InterPro" id="IPR035992">
    <property type="entry name" value="Ricin_B-like_lectins"/>
</dbReference>
<feature type="chain" id="PRO_5039414689" description="Ricin B lectin domain-containing protein" evidence="1">
    <location>
        <begin position="36"/>
        <end position="421"/>
    </location>
</feature>
<dbReference type="Gene3D" id="3.40.50.880">
    <property type="match status" value="1"/>
</dbReference>
<evidence type="ECO:0000313" key="4">
    <source>
        <dbReference type="Proteomes" id="UP000617734"/>
    </source>
</evidence>
<evidence type="ECO:0000313" key="3">
    <source>
        <dbReference type="EMBL" id="GHH59291.1"/>
    </source>
</evidence>
<dbReference type="Pfam" id="PF06283">
    <property type="entry name" value="ThuA"/>
    <property type="match status" value="1"/>
</dbReference>
<organism evidence="3 4">
    <name type="scientific">Kitasatospora indigofera</name>
    <dbReference type="NCBI Taxonomy" id="67307"/>
    <lineage>
        <taxon>Bacteria</taxon>
        <taxon>Bacillati</taxon>
        <taxon>Actinomycetota</taxon>
        <taxon>Actinomycetes</taxon>
        <taxon>Kitasatosporales</taxon>
        <taxon>Streptomycetaceae</taxon>
        <taxon>Kitasatospora</taxon>
    </lineage>
</organism>
<accession>A0A919KJK6</accession>
<dbReference type="EMBL" id="BNBO01000001">
    <property type="protein sequence ID" value="GHH59291.1"/>
    <property type="molecule type" value="Genomic_DNA"/>
</dbReference>
<evidence type="ECO:0000259" key="2">
    <source>
        <dbReference type="SMART" id="SM00458"/>
    </source>
</evidence>
<sequence length="421" mass="45189">MIRRRPRTPRRTGRRTGTLLLRLLALSAVVLGLQAAPALPAGAATTFKVLALYDGTYDAAHISFDREANSWFPQQGATHGFTYTATTDWSQLNSANLAKYQVVMFLDNYPQTASQRSAFQTYVENGGGFVGFHVSAFNTDSSDWPWYHNTFLGTGTFRSNTWGPTQETLRIDDRTHPATAGLPGTITSSVSEWYSWQNDLRNNPAIDVLASMDPSTFPIGTDPNQTWYSGYYPISWTNRNYHMVYNNFGHNAMNYATNTALSSTFASAQQNQLLLQEIAWAAGQSGPVTPPPGGATGRITGYGGKCVDVAGASSANGAAVQLYDCNGTGAQQWTVGTDGTVKALGKCMDVTAAGVADGSKVQLYDCNGSGAQVWQHQANGQLVNPVSGKCLDAAGPSSANGTRLQIWTCYGSANQLWAIPG</sequence>
<dbReference type="Gene3D" id="2.80.10.50">
    <property type="match status" value="2"/>
</dbReference>
<dbReference type="RefSeq" id="WP_190208812.1">
    <property type="nucleotide sequence ID" value="NZ_BNBO01000001.1"/>
</dbReference>
<feature type="signal peptide" evidence="1">
    <location>
        <begin position="1"/>
        <end position="35"/>
    </location>
</feature>
<dbReference type="GeneID" id="95350777"/>
<reference evidence="3" key="2">
    <citation type="submission" date="2020-09" db="EMBL/GenBank/DDBJ databases">
        <authorList>
            <person name="Sun Q."/>
            <person name="Ohkuma M."/>
        </authorList>
    </citation>
    <scope>NUCLEOTIDE SEQUENCE</scope>
    <source>
        <strain evidence="3">JCM 4646</strain>
    </source>
</reference>